<comment type="caution">
    <text evidence="2">The sequence shown here is derived from an EMBL/GenBank/DDBJ whole genome shotgun (WGS) entry which is preliminary data.</text>
</comment>
<dbReference type="InterPro" id="IPR035445">
    <property type="entry name" value="GYF-like_dom_sf"/>
</dbReference>
<dbReference type="Pfam" id="PF19432">
    <property type="entry name" value="RME-8_N"/>
    <property type="match status" value="1"/>
</dbReference>
<dbReference type="GO" id="GO:2000641">
    <property type="term" value="P:regulation of early endosome to late endosome transport"/>
    <property type="evidence" value="ECO:0007669"/>
    <property type="project" value="InterPro"/>
</dbReference>
<evidence type="ECO:0000259" key="1">
    <source>
        <dbReference type="PROSITE" id="PS50076"/>
    </source>
</evidence>
<dbReference type="GO" id="GO:0007032">
    <property type="term" value="P:endosome organization"/>
    <property type="evidence" value="ECO:0007669"/>
    <property type="project" value="InterPro"/>
</dbReference>
<dbReference type="Pfam" id="PF00226">
    <property type="entry name" value="DnaJ"/>
    <property type="match status" value="1"/>
</dbReference>
<dbReference type="PANTHER" id="PTHR36983:SF2">
    <property type="entry name" value="DNAJ HOMOLOG SUBFAMILY C MEMBER 13"/>
    <property type="match status" value="1"/>
</dbReference>
<dbReference type="GO" id="GO:0010008">
    <property type="term" value="C:endosome membrane"/>
    <property type="evidence" value="ECO:0007669"/>
    <property type="project" value="TreeGrafter"/>
</dbReference>
<dbReference type="SUPFAM" id="SSF55277">
    <property type="entry name" value="GYF domain"/>
    <property type="match status" value="1"/>
</dbReference>
<reference evidence="2 3" key="1">
    <citation type="submission" date="2014-11" db="EMBL/GenBank/DDBJ databases">
        <title>Genetic blueprint of the zoonotic pathogen Toxocara canis.</title>
        <authorList>
            <person name="Zhu X.-Q."/>
            <person name="Korhonen P.K."/>
            <person name="Cai H."/>
            <person name="Young N.D."/>
            <person name="Nejsum P."/>
            <person name="von Samson-Himmelstjerna G."/>
            <person name="Boag P.R."/>
            <person name="Tan P."/>
            <person name="Li Q."/>
            <person name="Min J."/>
            <person name="Yang Y."/>
            <person name="Wang X."/>
            <person name="Fang X."/>
            <person name="Hall R.S."/>
            <person name="Hofmann A."/>
            <person name="Sternberg P.W."/>
            <person name="Jex A.R."/>
            <person name="Gasser R.B."/>
        </authorList>
    </citation>
    <scope>NUCLEOTIDE SEQUENCE [LARGE SCALE GENOMIC DNA]</scope>
    <source>
        <strain evidence="2">PN_DK_2014</strain>
    </source>
</reference>
<dbReference type="PROSITE" id="PS50076">
    <property type="entry name" value="DNAJ_2"/>
    <property type="match status" value="1"/>
</dbReference>
<name>A0A0B2V6G3_TOXCA</name>
<dbReference type="EMBL" id="JPKZ01002486">
    <property type="protein sequence ID" value="KHN76570.1"/>
    <property type="molecule type" value="Genomic_DNA"/>
</dbReference>
<dbReference type="STRING" id="6265.A0A0B2V6G3"/>
<dbReference type="SUPFAM" id="SSF48371">
    <property type="entry name" value="ARM repeat"/>
    <property type="match status" value="2"/>
</dbReference>
<dbReference type="Gene3D" id="1.25.10.10">
    <property type="entry name" value="Leucine-rich Repeat Variant"/>
    <property type="match status" value="2"/>
</dbReference>
<feature type="domain" description="J" evidence="1">
    <location>
        <begin position="1268"/>
        <end position="1326"/>
    </location>
</feature>
<dbReference type="GO" id="GO:0006898">
    <property type="term" value="P:receptor-mediated endocytosis"/>
    <property type="evidence" value="ECO:0007669"/>
    <property type="project" value="TreeGrafter"/>
</dbReference>
<evidence type="ECO:0000313" key="2">
    <source>
        <dbReference type="EMBL" id="KHN76570.1"/>
    </source>
</evidence>
<dbReference type="InterPro" id="IPR025640">
    <property type="entry name" value="GYF_2"/>
</dbReference>
<dbReference type="FunFam" id="1.25.10.10:FF:000677">
    <property type="entry name" value="DnaJ subfamily C member"/>
    <property type="match status" value="1"/>
</dbReference>
<dbReference type="Proteomes" id="UP000031036">
    <property type="component" value="Unassembled WGS sequence"/>
</dbReference>
<sequence length="2208" mass="248827">MASFCADNRDVACFLVTKHSWKGKYKRIFSIGSLAISTYNPSTLEITNQWLYEDFVMIRPAPRSGPGPEEFVIQMRSKRKNDTMRFSSEYTQQIITETLAYQWKFADAQPCCVKFSGYKHGWSDQRVPVILQVTAFALQQIDSRQIVVATYKYRDIRQIIKMTEYPGGFVLEMDDQRRRHLLVAEKCDELITLLRRMAGENIGVAIPLAKETLTLDDFMQTRLGMCSRDEQVTSYVEFRVQKLTRRQDYPVRRLLCLSESCIVERDLASYAAVCARALKSVVCLTRDEKDPQKFSVEYDTGDSRRYMAAERDLILASLLDGARASGNRDVFVLGREYERALRILPHGCLLDEDSESQCMRHVISPPPGLKRYDLIRRFNANIPYNGLTYSVSQEGFFTENKGKLIVGCLESVLQETYSTGDVDSVSKCESQLQCLHRLFASKSGFQAFTAVPGIREKLGSLVVSMLNRSNETVDQATVEMLCSLMQPMHANYELRLEQLNKQSLLCTRQFVEHLLDLVVKHVERGTGALVIASMLDFLTYAVCAPYSETTSGDIFDSILEMVAARGRSFYRLFQSPSMTIVKGAGMVMRAIIEESTIEIAKQMQALSLTEGAFLRHLHLALLSVGRDLRVLTNKQLSGHLISLWIADNNAALDLLARCLPRGLLDYLDSLEKANISEADLLLTRNNLEMATVESAQSAFMDKTQRPVVLRKRRQRVKTSVNWKMFSYQFAKDHCKADLIWNEKTREEFRRSIEDELRLLEQEKELSPPDVSISWNYTEFQTRYPSLAEEVKIGDYYLRLLLRESEATATPIHNPGEFFNNVYHRFLLSAKSEMRCLCLKAMAVTYGRHHITIGAFADSKYIVNMLAKCTNAAERDHLVLLVSKLAQNKENVRDLICAGILPLLVDLAVLAHLHVNRAKVDGQVQSNLLEAGGGTETDGTLEWYYTDKNGEQQGPFSFGKMKQLYEEKAIFERTQIWAQGIDQWTSLSAVPQFRWTLCCQGGSAAVYNFTELCTLILDVLIQMCLFFPSRDENDCVVRPLPQVKRNLSEPILLYQIVQLLLTYDPAIVQRVASLLLLIMQDNPFLSRLYLSGVFFFILMYNGSNILPIARFLHYTHMKQAFRSALAKSELISHSVLTPLLPEAAIFYLEEYGAEKYAQVFLGEFDNPEIIWNAQMRRHLIERIALHVSDFSKRLPSNVKALYQYCPIPTVDYPQLDEELFCYVYYLRHLCNKQRFPDWRIRDPVSFLRACLTAWLNEIDRKPPAMSLEKACDTLGLPFDESAWADTSVVRRAYFKLAQKYHPDKNPNGREMFEQINCAYEMLSSSVARASVAPQVQRIVLCVQAQSIVYSRHSDELAPYKYAGYGQLIRTIDLESKDDALFASGGGELLSAAVELCHCTLQSSALNAEQLRRDAGLEALQSAFDRCVPMVSLSSKDEDMAVQVCIHILHCFATAAQFEACREKLSEMSTIFSNICRLLQFHHLTRLATAAAECVCSLAVCTLLQMQLFQAGILWQLIPHLFHYDYTLDEGGVEHSEESNKQSLRNKLARSSCEALACLAGFREETPDNDGIQNSLRAMLTPFVCLSMRNNDNDFVLKLLNSNTENPYLIWDNATRAELLEFVEYHRTSNANTSDLFGAEFRLSTYANELVVSDIFVRIYNEQPNFVFYEPKKVCMDLLDFLDDKSRVLLGETKSNETTNGEAVLIDWETVSAPSLNVAKEAEMCLEALANLLSANPGVEILLIGHFKVIFSFLKMTSEPAIQQNALKIISLSSTNRECVGDIAAISQLSLIFPLVVQQHKAVPLILQTLIALSSNGQVVKETLEYGGLLYILSILCDSQAESEVRLAAAELLAKLQSDKLTGPRWSRFIIHYLPAVFTDALRDSPQAAISLLDSKSENPELIWNDVTRNNVKAVIKKGCNQLCAAQQIDPTARWNSGVVNEACAYADVMADELVVGGVFLRLFIANPSWQVRHPKQFATELMERVLDLMAKPTAELAVVTSAFVALLANHPTTADQLPTQGYLPQFCTAMSSSNSMTSRSAILILSHLTENAYCADSLAKLDCIRGILMSMKNQPLLVKESAHALKCLLKRSCTELAKQMISSGMIEYLLKLLADPMPAVENAAAAKAEIVDALKSVCLDLQYGEGITAMLNKSPVWAQYRDQRHDLFLPAQHQQAVTGSSSGIAGYLTEGVFNPPPTNFEPPPITFGK</sequence>
<dbReference type="SUPFAM" id="SSF46565">
    <property type="entry name" value="Chaperone J-domain"/>
    <property type="match status" value="1"/>
</dbReference>
<dbReference type="Pfam" id="PF14237">
    <property type="entry name" value="GYF_2"/>
    <property type="match status" value="1"/>
</dbReference>
<dbReference type="InterPro" id="IPR011989">
    <property type="entry name" value="ARM-like"/>
</dbReference>
<evidence type="ECO:0000313" key="3">
    <source>
        <dbReference type="Proteomes" id="UP000031036"/>
    </source>
</evidence>
<dbReference type="InterPro" id="IPR016024">
    <property type="entry name" value="ARM-type_fold"/>
</dbReference>
<dbReference type="InterPro" id="IPR045802">
    <property type="entry name" value="GRV2/DNAJC13_N"/>
</dbReference>
<dbReference type="SMART" id="SM00271">
    <property type="entry name" value="DnaJ"/>
    <property type="match status" value="1"/>
</dbReference>
<protein>
    <submittedName>
        <fullName evidence="2">DnaJ-like protein subfamily C member 13</fullName>
    </submittedName>
</protein>
<dbReference type="InterPro" id="IPR001623">
    <property type="entry name" value="DnaJ_domain"/>
</dbReference>
<dbReference type="CDD" id="cd06257">
    <property type="entry name" value="DnaJ"/>
    <property type="match status" value="1"/>
</dbReference>
<accession>A0A0B2V6G3</accession>
<dbReference type="Gene3D" id="3.30.1490.40">
    <property type="match status" value="1"/>
</dbReference>
<gene>
    <name evidence="2" type="primary">DNAJC13</name>
    <name evidence="2" type="ORF">Tcan_11470</name>
</gene>
<dbReference type="FunFam" id="1.10.287.110:FF:000007">
    <property type="entry name" value="DnaJ (Hsp40) homolog, subfamily C, member 13"/>
    <property type="match status" value="1"/>
</dbReference>
<proteinExistence type="predicted"/>
<organism evidence="2 3">
    <name type="scientific">Toxocara canis</name>
    <name type="common">Canine roundworm</name>
    <dbReference type="NCBI Taxonomy" id="6265"/>
    <lineage>
        <taxon>Eukaryota</taxon>
        <taxon>Metazoa</taxon>
        <taxon>Ecdysozoa</taxon>
        <taxon>Nematoda</taxon>
        <taxon>Chromadorea</taxon>
        <taxon>Rhabditida</taxon>
        <taxon>Spirurina</taxon>
        <taxon>Ascaridomorpha</taxon>
        <taxon>Ascaridoidea</taxon>
        <taxon>Toxocaridae</taxon>
        <taxon>Toxocara</taxon>
    </lineage>
</organism>
<dbReference type="OMA" id="PQTYSIC"/>
<dbReference type="InterPro" id="IPR044978">
    <property type="entry name" value="GRV2/DNAJC13"/>
</dbReference>
<dbReference type="PANTHER" id="PTHR36983">
    <property type="entry name" value="DNAJ HOMOLOG SUBFAMILY C MEMBER 13"/>
    <property type="match status" value="1"/>
</dbReference>
<dbReference type="InterPro" id="IPR036869">
    <property type="entry name" value="J_dom_sf"/>
</dbReference>
<dbReference type="Gene3D" id="1.10.287.110">
    <property type="entry name" value="DnaJ domain"/>
    <property type="match status" value="1"/>
</dbReference>
<keyword evidence="3" id="KW-1185">Reference proteome</keyword>
<dbReference type="OrthoDB" id="69656at2759"/>